<comment type="caution">
    <text evidence="1">The sequence shown here is derived from an EMBL/GenBank/DDBJ whole genome shotgun (WGS) entry which is preliminary data.</text>
</comment>
<evidence type="ECO:0000313" key="2">
    <source>
        <dbReference type="Proteomes" id="UP000663887"/>
    </source>
</evidence>
<evidence type="ECO:0000313" key="1">
    <source>
        <dbReference type="EMBL" id="CAF2256863.1"/>
    </source>
</evidence>
<name>A0A817AQD2_9BILA</name>
<protein>
    <submittedName>
        <fullName evidence="1">Uncharacterized protein</fullName>
    </submittedName>
</protein>
<gene>
    <name evidence="1" type="ORF">XDN619_LOCUS35753</name>
</gene>
<dbReference type="Proteomes" id="UP000663887">
    <property type="component" value="Unassembled WGS sequence"/>
</dbReference>
<sequence>NMSDVEIDTENVAPSAADDDIVDVELDSSTVSNEKYRSDRIEHLLKTCGDAKQYSIVKNSSQLIKSDGWSMFGFPGKLKCNGQY</sequence>
<reference evidence="1" key="1">
    <citation type="submission" date="2021-02" db="EMBL/GenBank/DDBJ databases">
        <authorList>
            <person name="Nowell W R."/>
        </authorList>
    </citation>
    <scope>NUCLEOTIDE SEQUENCE</scope>
</reference>
<feature type="non-terminal residue" evidence="1">
    <location>
        <position position="1"/>
    </location>
</feature>
<organism evidence="1 2">
    <name type="scientific">Rotaria magnacalcarata</name>
    <dbReference type="NCBI Taxonomy" id="392030"/>
    <lineage>
        <taxon>Eukaryota</taxon>
        <taxon>Metazoa</taxon>
        <taxon>Spiralia</taxon>
        <taxon>Gnathifera</taxon>
        <taxon>Rotifera</taxon>
        <taxon>Eurotatoria</taxon>
        <taxon>Bdelloidea</taxon>
        <taxon>Philodinida</taxon>
        <taxon>Philodinidae</taxon>
        <taxon>Rotaria</taxon>
    </lineage>
</organism>
<accession>A0A817AQD2</accession>
<dbReference type="AlphaFoldDB" id="A0A817AQD2"/>
<proteinExistence type="predicted"/>
<dbReference type="EMBL" id="CAJNRG010018382">
    <property type="protein sequence ID" value="CAF2256863.1"/>
    <property type="molecule type" value="Genomic_DNA"/>
</dbReference>